<dbReference type="PANTHER" id="PTHR33619">
    <property type="entry name" value="POLYSACCHARIDE EXPORT PROTEIN GFCE-RELATED"/>
    <property type="match status" value="1"/>
</dbReference>
<dbReference type="InterPro" id="IPR049712">
    <property type="entry name" value="Poly_export"/>
</dbReference>
<dbReference type="RefSeq" id="WP_105053932.1">
    <property type="nucleotide sequence ID" value="NZ_CAWNRT010000001.1"/>
</dbReference>
<name>A0A2S7XA73_9GAMM</name>
<dbReference type="AlphaFoldDB" id="A0A2S7XA73"/>
<sequence>MKSLFISFCLFISVLSHAYASDAPLPINTENQKSENTIPKDELDYVLGAGDSIDISVFKEPEMSLQLKIHRGGFVNFPYIGDIQLIGRTPAQVEKDIELKLEDGYIVQPMVTVSIEAFRKFFISGEVANPNGYEFQPGLTVEQAIAMAGGFTDRSDRDGINIRLAATNELIENVGPTYPIGPGDVVIIEQSFF</sequence>
<feature type="chain" id="PRO_5015783889" evidence="2">
    <location>
        <begin position="19"/>
        <end position="193"/>
    </location>
</feature>
<dbReference type="Pfam" id="PF10531">
    <property type="entry name" value="SLBB"/>
    <property type="match status" value="1"/>
</dbReference>
<dbReference type="PANTHER" id="PTHR33619:SF3">
    <property type="entry name" value="POLYSACCHARIDE EXPORT PROTEIN GFCE-RELATED"/>
    <property type="match status" value="1"/>
</dbReference>
<dbReference type="EMBL" id="MSCO01000001">
    <property type="protein sequence ID" value="PQJ88254.1"/>
    <property type="molecule type" value="Genomic_DNA"/>
</dbReference>
<protein>
    <submittedName>
        <fullName evidence="5">Capsular biosynthesis protein</fullName>
    </submittedName>
</protein>
<dbReference type="InterPro" id="IPR003715">
    <property type="entry name" value="Poly_export_N"/>
</dbReference>
<dbReference type="SUPFAM" id="SSF142984">
    <property type="entry name" value="Nqo1 middle domain-like"/>
    <property type="match status" value="1"/>
</dbReference>
<accession>A0A2S7XA73</accession>
<dbReference type="OrthoDB" id="9808948at2"/>
<proteinExistence type="predicted"/>
<dbReference type="Pfam" id="PF02563">
    <property type="entry name" value="Poly_export"/>
    <property type="match status" value="1"/>
</dbReference>
<feature type="domain" description="Polysaccharide export protein N-terminal" evidence="3">
    <location>
        <begin position="42"/>
        <end position="115"/>
    </location>
</feature>
<evidence type="ECO:0000313" key="5">
    <source>
        <dbReference type="EMBL" id="PQJ88254.1"/>
    </source>
</evidence>
<dbReference type="Proteomes" id="UP000239263">
    <property type="component" value="Unassembled WGS sequence"/>
</dbReference>
<gene>
    <name evidence="5" type="ORF">BTO22_01050</name>
</gene>
<organism evidence="5 6">
    <name type="scientific">Aliivibrio sifiae</name>
    <dbReference type="NCBI Taxonomy" id="566293"/>
    <lineage>
        <taxon>Bacteria</taxon>
        <taxon>Pseudomonadati</taxon>
        <taxon>Pseudomonadota</taxon>
        <taxon>Gammaproteobacteria</taxon>
        <taxon>Vibrionales</taxon>
        <taxon>Vibrionaceae</taxon>
        <taxon>Aliivibrio</taxon>
    </lineage>
</organism>
<feature type="signal peptide" evidence="2">
    <location>
        <begin position="1"/>
        <end position="18"/>
    </location>
</feature>
<dbReference type="Gene3D" id="3.30.1950.10">
    <property type="entry name" value="wza like domain"/>
    <property type="match status" value="1"/>
</dbReference>
<dbReference type="InterPro" id="IPR019554">
    <property type="entry name" value="Soluble_ligand-bd"/>
</dbReference>
<dbReference type="Gene3D" id="3.10.560.10">
    <property type="entry name" value="Outer membrane lipoprotein wza domain like"/>
    <property type="match status" value="1"/>
</dbReference>
<keyword evidence="1 2" id="KW-0732">Signal</keyword>
<evidence type="ECO:0000256" key="2">
    <source>
        <dbReference type="SAM" id="SignalP"/>
    </source>
</evidence>
<evidence type="ECO:0000256" key="1">
    <source>
        <dbReference type="ARBA" id="ARBA00022729"/>
    </source>
</evidence>
<evidence type="ECO:0000259" key="3">
    <source>
        <dbReference type="Pfam" id="PF02563"/>
    </source>
</evidence>
<reference evidence="5 6" key="1">
    <citation type="submission" date="2016-12" db="EMBL/GenBank/DDBJ databases">
        <title>Diversity of luminous bacteria.</title>
        <authorList>
            <person name="Yoshizawa S."/>
            <person name="Kogure K."/>
        </authorList>
    </citation>
    <scope>NUCLEOTIDE SEQUENCE [LARGE SCALE GENOMIC DNA]</scope>
    <source>
        <strain evidence="5 6">ATCC 33715</strain>
    </source>
</reference>
<comment type="caution">
    <text evidence="5">The sequence shown here is derived from an EMBL/GenBank/DDBJ whole genome shotgun (WGS) entry which is preliminary data.</text>
</comment>
<evidence type="ECO:0000313" key="6">
    <source>
        <dbReference type="Proteomes" id="UP000239263"/>
    </source>
</evidence>
<dbReference type="GO" id="GO:0015159">
    <property type="term" value="F:polysaccharide transmembrane transporter activity"/>
    <property type="evidence" value="ECO:0007669"/>
    <property type="project" value="InterPro"/>
</dbReference>
<evidence type="ECO:0000259" key="4">
    <source>
        <dbReference type="Pfam" id="PF10531"/>
    </source>
</evidence>
<feature type="domain" description="Soluble ligand binding" evidence="4">
    <location>
        <begin position="120"/>
        <end position="163"/>
    </location>
</feature>